<organism evidence="3 4">
    <name type="scientific">Haliovirga abyssi</name>
    <dbReference type="NCBI Taxonomy" id="2996794"/>
    <lineage>
        <taxon>Bacteria</taxon>
        <taxon>Fusobacteriati</taxon>
        <taxon>Fusobacteriota</taxon>
        <taxon>Fusobacteriia</taxon>
        <taxon>Fusobacteriales</taxon>
        <taxon>Haliovirgaceae</taxon>
        <taxon>Haliovirga</taxon>
    </lineage>
</organism>
<dbReference type="InterPro" id="IPR002123">
    <property type="entry name" value="Plipid/glycerol_acylTrfase"/>
</dbReference>
<evidence type="ECO:0000313" key="3">
    <source>
        <dbReference type="EMBL" id="BDU49858.1"/>
    </source>
</evidence>
<dbReference type="EMBL" id="AP027059">
    <property type="protein sequence ID" value="BDU49858.1"/>
    <property type="molecule type" value="Genomic_DNA"/>
</dbReference>
<proteinExistence type="predicted"/>
<evidence type="ECO:0000313" key="4">
    <source>
        <dbReference type="Proteomes" id="UP001321582"/>
    </source>
</evidence>
<dbReference type="GO" id="GO:0016020">
    <property type="term" value="C:membrane"/>
    <property type="evidence" value="ECO:0007669"/>
    <property type="project" value="TreeGrafter"/>
</dbReference>
<dbReference type="GO" id="GO:0016746">
    <property type="term" value="F:acyltransferase activity"/>
    <property type="evidence" value="ECO:0007669"/>
    <property type="project" value="InterPro"/>
</dbReference>
<dbReference type="KEGG" id="haby:HLVA_04270"/>
<reference evidence="3 4" key="1">
    <citation type="submission" date="2022-11" db="EMBL/GenBank/DDBJ databases">
        <title>Haliovirga abyssi gen. nov., sp. nov., a mesophilic fermentative bacterium isolated from the Iheya North hydrothermal field and the proposal of Haliovirgaceae fam. nov.</title>
        <authorList>
            <person name="Miyazaki U."/>
            <person name="Tame A."/>
            <person name="Miyazaki J."/>
            <person name="Takai K."/>
            <person name="Sawayama S."/>
            <person name="Kitajima M."/>
            <person name="Okamoto A."/>
            <person name="Nakagawa S."/>
        </authorList>
    </citation>
    <scope>NUCLEOTIDE SEQUENCE [LARGE SCALE GENOMIC DNA]</scope>
    <source>
        <strain evidence="3 4">IC12</strain>
    </source>
</reference>
<dbReference type="InterPro" id="IPR020845">
    <property type="entry name" value="AMP-binding_CS"/>
</dbReference>
<dbReference type="PROSITE" id="PS00455">
    <property type="entry name" value="AMP_BINDING"/>
    <property type="match status" value="1"/>
</dbReference>
<evidence type="ECO:0000256" key="1">
    <source>
        <dbReference type="ARBA" id="ARBA00024484"/>
    </source>
</evidence>
<dbReference type="InterPro" id="IPR042099">
    <property type="entry name" value="ANL_N_sf"/>
</dbReference>
<feature type="domain" description="Carrier" evidence="2">
    <location>
        <begin position="518"/>
        <end position="593"/>
    </location>
</feature>
<dbReference type="SUPFAM" id="SSF56801">
    <property type="entry name" value="Acetyl-CoA synthetase-like"/>
    <property type="match status" value="1"/>
</dbReference>
<dbReference type="PANTHER" id="PTHR43272">
    <property type="entry name" value="LONG-CHAIN-FATTY-ACID--COA LIGASE"/>
    <property type="match status" value="1"/>
</dbReference>
<gene>
    <name evidence="3" type="ORF">HLVA_04270</name>
</gene>
<keyword evidence="4" id="KW-1185">Reference proteome</keyword>
<dbReference type="SUPFAM" id="SSF47336">
    <property type="entry name" value="ACP-like"/>
    <property type="match status" value="1"/>
</dbReference>
<dbReference type="Pfam" id="PF23562">
    <property type="entry name" value="AMP-binding_C_3"/>
    <property type="match status" value="1"/>
</dbReference>
<dbReference type="InterPro" id="IPR036736">
    <property type="entry name" value="ACP-like_sf"/>
</dbReference>
<dbReference type="SUPFAM" id="SSF69593">
    <property type="entry name" value="Glycerol-3-phosphate (1)-acyltransferase"/>
    <property type="match status" value="1"/>
</dbReference>
<dbReference type="InterPro" id="IPR045851">
    <property type="entry name" value="AMP-bd_C_sf"/>
</dbReference>
<dbReference type="SMART" id="SM00563">
    <property type="entry name" value="PlsC"/>
    <property type="match status" value="1"/>
</dbReference>
<dbReference type="PROSITE" id="PS50075">
    <property type="entry name" value="CARRIER"/>
    <property type="match status" value="1"/>
</dbReference>
<dbReference type="Gene3D" id="3.40.50.12780">
    <property type="entry name" value="N-terminal domain of ligase-like"/>
    <property type="match status" value="1"/>
</dbReference>
<dbReference type="Pfam" id="PF00501">
    <property type="entry name" value="AMP-binding"/>
    <property type="match status" value="1"/>
</dbReference>
<accession>A0AAU9DND8</accession>
<dbReference type="Pfam" id="PF01553">
    <property type="entry name" value="Acyltransferase"/>
    <property type="match status" value="1"/>
</dbReference>
<comment type="catalytic activity">
    <reaction evidence="1">
        <text>a long-chain fatty acid + ATP + CoA = a long-chain fatty acyl-CoA + AMP + diphosphate</text>
        <dbReference type="Rhea" id="RHEA:15421"/>
        <dbReference type="ChEBI" id="CHEBI:30616"/>
        <dbReference type="ChEBI" id="CHEBI:33019"/>
        <dbReference type="ChEBI" id="CHEBI:57287"/>
        <dbReference type="ChEBI" id="CHEBI:57560"/>
        <dbReference type="ChEBI" id="CHEBI:83139"/>
        <dbReference type="ChEBI" id="CHEBI:456215"/>
        <dbReference type="EC" id="6.2.1.3"/>
    </reaction>
    <physiologicalReaction direction="left-to-right" evidence="1">
        <dbReference type="Rhea" id="RHEA:15422"/>
    </physiologicalReaction>
</comment>
<dbReference type="InterPro" id="IPR000873">
    <property type="entry name" value="AMP-dep_synth/lig_dom"/>
</dbReference>
<dbReference type="PANTHER" id="PTHR43272:SF52">
    <property type="entry name" value="AMP-DEPENDENT SYNTHETASE_LIGASE DOMAIN-CONTAINING PROTEIN"/>
    <property type="match status" value="1"/>
</dbReference>
<dbReference type="CDD" id="cd07989">
    <property type="entry name" value="LPLAT_AGPAT-like"/>
    <property type="match status" value="1"/>
</dbReference>
<dbReference type="InterPro" id="IPR009081">
    <property type="entry name" value="PP-bd_ACP"/>
</dbReference>
<protein>
    <submittedName>
        <fullName evidence="3">Long-chain-fatty-acid--CoA ligase</fullName>
    </submittedName>
</protein>
<evidence type="ECO:0000259" key="2">
    <source>
        <dbReference type="PROSITE" id="PS50075"/>
    </source>
</evidence>
<dbReference type="Gene3D" id="1.10.1200.10">
    <property type="entry name" value="ACP-like"/>
    <property type="match status" value="1"/>
</dbReference>
<dbReference type="Proteomes" id="UP001321582">
    <property type="component" value="Chromosome"/>
</dbReference>
<dbReference type="Gene3D" id="3.30.300.30">
    <property type="match status" value="1"/>
</dbReference>
<dbReference type="GO" id="GO:0004467">
    <property type="term" value="F:long-chain fatty acid-CoA ligase activity"/>
    <property type="evidence" value="ECO:0007669"/>
    <property type="project" value="UniProtKB-EC"/>
</dbReference>
<dbReference type="Pfam" id="PF00550">
    <property type="entry name" value="PP-binding"/>
    <property type="match status" value="1"/>
</dbReference>
<dbReference type="AlphaFoldDB" id="A0AAU9DND8"/>
<keyword evidence="3" id="KW-0436">Ligase</keyword>
<sequence length="814" mass="93335">MEFIKDYNKTAIVYGDLKINYSELTNFINEYSKLTKLSTDEKAIIFMENRPEWIYSFFSIWNCKGVSIPVDFNSNEKELEYVMNDSNAKTIFVSNSSLAKAEKFKDKLNIINVDELNIEKKSNFINIKTPKLDNTAMILYTSGTTGDPKGVMLTVNNFKFLMNSLIKDKMFEKEDTFLALLPLHHILPLAGTLLGPIYVGATIVFSKSLASTDILEALQKNRVTIFIGVPRLLELFHNSIMKKIDESFIAKSMFNLAKNINSIKIRKKIFSKVHDNFGGNIKIMVSGGAKIDKTVAQDFYTLGFPLTEGYGMTETCPIMSYNRRNNIKIGSVGQPVIGSSIKIVDGEIYYKGNNTMKGYYNKPEATKNTITEDGWIKTGDLGYIDKENFIFITGRKKEMIVLPNGKNINPEDIEKKILKISDFIKEIGVIEKNNILHAIIFPDFGKLVQNGVTNINETIKWKIIDKYNQDAPNYKKILKFDIVQEELPKTRLGKIRRFQLESFLNKFIKRDDNIEIKEPESEYYKLLKEYIKENKNIEPFPQNHLELDLGLDSLDIVELQVFIETSFGIKMEQDEIFDNPTLEKLYLYIEGKQGEITNTTVNWGNILKNTPNYDLPKNPFLLFATKWLSMPILKLYFRLKNKNIKNIPTDKQFVLIANHQSFLDGFILVGSLPDKILKNTYFVSKSNYFKSKFMIFFKDHSNIIPIDVNKGLKETLQSLASILKAGKNVVIFPEGTRTNDGSIKEYKKSFAILSKELDIPVVITKIDGAYKAYPRGIIIPRPGNISFNYVDTVYPKDLTIEEIVNISREKTIKY</sequence>
<name>A0AAU9DND8_9FUSO</name>